<evidence type="ECO:0000256" key="1">
    <source>
        <dbReference type="SAM" id="Phobius"/>
    </source>
</evidence>
<keyword evidence="1" id="KW-1133">Transmembrane helix</keyword>
<feature type="transmembrane region" description="Helical" evidence="1">
    <location>
        <begin position="47"/>
        <end position="67"/>
    </location>
</feature>
<accession>A0A934WI05</accession>
<feature type="transmembrane region" description="Helical" evidence="1">
    <location>
        <begin position="73"/>
        <end position="94"/>
    </location>
</feature>
<evidence type="ECO:0000313" key="3">
    <source>
        <dbReference type="Proteomes" id="UP000706333"/>
    </source>
</evidence>
<proteinExistence type="predicted"/>
<keyword evidence="1" id="KW-0812">Transmembrane</keyword>
<gene>
    <name evidence="2" type="ORF">CCR87_03055</name>
</gene>
<reference evidence="2" key="1">
    <citation type="submission" date="2017-05" db="EMBL/GenBank/DDBJ databases">
        <authorList>
            <person name="Imhoff J.F."/>
            <person name="Rahn T."/>
            <person name="Kuenzel S."/>
            <person name="Neulinger S.C."/>
        </authorList>
    </citation>
    <scope>NUCLEOTIDE SEQUENCE</scope>
    <source>
        <strain evidence="2">LMG 28126</strain>
    </source>
</reference>
<organism evidence="2 3">
    <name type="scientific">Rhodobaculum claviforme</name>
    <dbReference type="NCBI Taxonomy" id="1549854"/>
    <lineage>
        <taxon>Bacteria</taxon>
        <taxon>Pseudomonadati</taxon>
        <taxon>Pseudomonadota</taxon>
        <taxon>Alphaproteobacteria</taxon>
        <taxon>Rhodobacterales</taxon>
        <taxon>Paracoccaceae</taxon>
        <taxon>Rhodobaculum</taxon>
    </lineage>
</organism>
<name>A0A934WI05_9RHOB</name>
<dbReference type="Gene3D" id="1.20.1250.20">
    <property type="entry name" value="MFS general substrate transporter like domains"/>
    <property type="match status" value="1"/>
</dbReference>
<dbReference type="AlphaFoldDB" id="A0A934WI05"/>
<dbReference type="SUPFAM" id="SSF103473">
    <property type="entry name" value="MFS general substrate transporter"/>
    <property type="match status" value="1"/>
</dbReference>
<dbReference type="EMBL" id="NHSD01000120">
    <property type="protein sequence ID" value="MBK5926341.1"/>
    <property type="molecule type" value="Genomic_DNA"/>
</dbReference>
<reference evidence="2" key="2">
    <citation type="journal article" date="2020" name="Microorganisms">
        <title>Osmotic Adaptation and Compatible Solute Biosynthesis of Phototrophic Bacteria as Revealed from Genome Analyses.</title>
        <authorList>
            <person name="Imhoff J.F."/>
            <person name="Rahn T."/>
            <person name="Kunzel S."/>
            <person name="Keller A."/>
            <person name="Neulinger S.C."/>
        </authorList>
    </citation>
    <scope>NUCLEOTIDE SEQUENCE</scope>
    <source>
        <strain evidence="2">LMG 28126</strain>
    </source>
</reference>
<keyword evidence="3" id="KW-1185">Reference proteome</keyword>
<keyword evidence="1" id="KW-0472">Membrane</keyword>
<evidence type="ECO:0008006" key="4">
    <source>
        <dbReference type="Google" id="ProtNLM"/>
    </source>
</evidence>
<feature type="non-terminal residue" evidence="2">
    <location>
        <position position="1"/>
    </location>
</feature>
<sequence length="101" mass="9888">WLAGLAPGLIFAFAALQGVAAGLMSILRPVLTAQALGARGFGRISGAIAVAPLLGAAAAPFLAAVAFEAGGGPALIGVAMAMALVAAVCCWGLLRQRRGFA</sequence>
<feature type="transmembrane region" description="Helical" evidence="1">
    <location>
        <begin position="6"/>
        <end position="27"/>
    </location>
</feature>
<dbReference type="RefSeq" id="WP_420850142.1">
    <property type="nucleotide sequence ID" value="NZ_NHSD01000120.1"/>
</dbReference>
<comment type="caution">
    <text evidence="2">The sequence shown here is derived from an EMBL/GenBank/DDBJ whole genome shotgun (WGS) entry which is preliminary data.</text>
</comment>
<dbReference type="Proteomes" id="UP000706333">
    <property type="component" value="Unassembled WGS sequence"/>
</dbReference>
<evidence type="ECO:0000313" key="2">
    <source>
        <dbReference type="EMBL" id="MBK5926341.1"/>
    </source>
</evidence>
<protein>
    <recommendedName>
        <fullName evidence="4">MFS transporter</fullName>
    </recommendedName>
</protein>
<dbReference type="InterPro" id="IPR036259">
    <property type="entry name" value="MFS_trans_sf"/>
</dbReference>